<proteinExistence type="predicted"/>
<dbReference type="Proteomes" id="UP000000437">
    <property type="component" value="Chromosome 20"/>
</dbReference>
<reference evidence="2" key="1">
    <citation type="submission" date="2025-08" db="UniProtKB">
        <authorList>
            <consortium name="RefSeq"/>
        </authorList>
    </citation>
    <scope>IDENTIFICATION</scope>
    <source>
        <strain evidence="2">Tuebingen</strain>
        <tissue evidence="2">Fibroblasts and whole tissue</tissue>
    </source>
</reference>
<keyword evidence="2" id="KW-0675">Receptor</keyword>
<evidence type="ECO:0000313" key="2">
    <source>
        <dbReference type="RefSeq" id="XP_073788909.1"/>
    </source>
</evidence>
<sequence length="1198" mass="131858">MISFISGRWWRWKFQNTLAVFLLLICLSTSVAVTLRNQKVTMPKSSKTILRVSNSISIPVLTAFTVCFEIARTAQKATETIFTLSDAAGTSILAFEKTSNGMELFIGASYCSVDNLLTSSDITATMKPLCLTWTKSSGLIGVYFGGHYFSSICSASQIYTLQSGGLLQIAGKGSSSVSVDDQNLDGFIYNFRLWDHAMLSSELSALTCDTVGNVVDWDHSYWTIPGSSTQTDSTLSCSTAITTLSPGTAGCASGLGCPATLTVTITSIATTNIIPTNATTHALTTTTISHPSTFSMPLTTTALLTPTTTVKTTTSAHTETPTTAIAKTTTTVPTTSNLPPIQPAAATNSPLSIRKTNEDIFYRSTLVVTDEQTPDRDATAIISQWLNQTFQNWMYRVYVDGISLQLITVLSRITTTRQIYLALLVYKNTTDVNLAEVEIESMLRSAPAIGNGLTLDSVTVNLMENCQADEFPVHYRWPESRPTVTQYVPCFPYKDRNASRTCMINRDNYTSFWALPDRGNCTNITSITVSQENAMDVAVQLADISNNGLSKEELTQVVTKVMELVNIAKINATLASTVVTIISNVMVSSEDAQKDASETALKAVDELVQKIEFDGPSLTISSKNLVVGVSALDTTNFNGSTLSAFIATNTTDPQIDFDSEAHNALAVVTLPPTLLQNLSLSQIEKVSRINFMFFGRTGLFQDHQNNGLTLNSYVVASSVGNFTIKNLQDPVRIEIAHLEYQKDPNPQCVFWDFNLQNYSGGWNSDGCKVGSDSNSNRTVCLCNHLTHFGILMDVSRAAELIDEKNNRVLTFITYIGCGISAIFSAATLLTYIAFEKLRRDYPSKILMNLSTSLLFLNMVFLLDGWLASYEIKELCVTVAVFLHFFLLTSFTWMGLESIHMYIALVKVFNTYIRRYILKFCIVGWGVPATIVAIVLAVSKDSYGKNYYGKGKDGQGTSEFCWILNPVVFYVTCVAYFSIIFLMNVAMFIVVMIQICGRNGKRSNRTLREDILRNLRSVVSLTFLLGMTWGFAFFAWGPVSLAFMYLFTIFNSLQGLFIFVFHCALKENVQKQWRRYLCCGKLRLADNSDWSKTATNNTKKVSSDNLGKSLSSSSFGSTTANWTSKAKATLNPFARHSNAGKSSSNQSSPKCSPSDGEPSSSILPVHQVLDKVKGYCSVRSDNFYKNIIMSDSFSNSTKF</sequence>
<protein>
    <submittedName>
        <fullName evidence="2">Adhesion G-protein coupled receptor G6 isoform X30</fullName>
    </submittedName>
</protein>
<accession>A0AC58I3V4</accession>
<gene>
    <name evidence="2" type="primary">adgrg6</name>
    <name evidence="2" type="synonym">gpr126</name>
    <name evidence="2" type="synonym">si:ch211-202p1.3</name>
</gene>
<keyword evidence="1" id="KW-1185">Reference proteome</keyword>
<evidence type="ECO:0000313" key="1">
    <source>
        <dbReference type="Proteomes" id="UP000000437"/>
    </source>
</evidence>
<organism evidence="1 2">
    <name type="scientific">Danio rerio</name>
    <name type="common">Zebrafish</name>
    <name type="synonym">Brachydanio rerio</name>
    <dbReference type="NCBI Taxonomy" id="7955"/>
    <lineage>
        <taxon>Eukaryota</taxon>
        <taxon>Metazoa</taxon>
        <taxon>Chordata</taxon>
        <taxon>Craniata</taxon>
        <taxon>Vertebrata</taxon>
        <taxon>Euteleostomi</taxon>
        <taxon>Actinopterygii</taxon>
        <taxon>Neopterygii</taxon>
        <taxon>Teleostei</taxon>
        <taxon>Ostariophysi</taxon>
        <taxon>Cypriniformes</taxon>
        <taxon>Danionidae</taxon>
        <taxon>Danioninae</taxon>
        <taxon>Danio</taxon>
    </lineage>
</organism>
<name>A0AC58I3V4_DANRE</name>
<dbReference type="RefSeq" id="XP_073788909.1">
    <property type="nucleotide sequence ID" value="XM_073932808.1"/>
</dbReference>